<keyword evidence="6 7" id="KW-0472">Membrane</keyword>
<feature type="transmembrane region" description="Helical" evidence="7">
    <location>
        <begin position="354"/>
        <end position="377"/>
    </location>
</feature>
<evidence type="ECO:0000313" key="10">
    <source>
        <dbReference type="Proteomes" id="UP000070467"/>
    </source>
</evidence>
<gene>
    <name evidence="9" type="ORF">HMPREF1871_00750</name>
</gene>
<evidence type="ECO:0000256" key="2">
    <source>
        <dbReference type="ARBA" id="ARBA00005236"/>
    </source>
</evidence>
<proteinExistence type="inferred from homology"/>
<name>A0ABR5TLK1_9BACL</name>
<organism evidence="9 10">
    <name type="scientific">Gemelliphila asaccharolytica</name>
    <dbReference type="NCBI Taxonomy" id="502393"/>
    <lineage>
        <taxon>Bacteria</taxon>
        <taxon>Bacillati</taxon>
        <taxon>Bacillota</taxon>
        <taxon>Bacilli</taxon>
        <taxon>Bacillales</taxon>
        <taxon>Gemellaceae</taxon>
        <taxon>Gemelliphila</taxon>
    </lineage>
</organism>
<dbReference type="PANTHER" id="PTHR30489:SF0">
    <property type="entry name" value="LIPOPROTEIN-RELEASING SYSTEM TRANSMEMBRANE PROTEIN LOLE"/>
    <property type="match status" value="1"/>
</dbReference>
<feature type="transmembrane region" description="Helical" evidence="7">
    <location>
        <begin position="28"/>
        <end position="47"/>
    </location>
</feature>
<feature type="domain" description="ABC3 transporter permease C-terminal" evidence="8">
    <location>
        <begin position="315"/>
        <end position="461"/>
    </location>
</feature>
<keyword evidence="3" id="KW-1003">Cell membrane</keyword>
<reference evidence="9 10" key="1">
    <citation type="submission" date="2016-01" db="EMBL/GenBank/DDBJ databases">
        <authorList>
            <person name="Mitreva M."/>
            <person name="Pepin K.H."/>
            <person name="Mihindukulasuriya K.A."/>
            <person name="Fulton R."/>
            <person name="Fronick C."/>
            <person name="O'Laughlin M."/>
            <person name="Miner T."/>
            <person name="Herter B."/>
            <person name="Rosa B.A."/>
            <person name="Cordes M."/>
            <person name="Tomlinson C."/>
            <person name="Wollam A."/>
            <person name="Palsikar V.B."/>
            <person name="Mardis E.R."/>
            <person name="Wilson R.K."/>
        </authorList>
    </citation>
    <scope>NUCLEOTIDE SEQUENCE [LARGE SCALE GENOMIC DNA]</scope>
    <source>
        <strain evidence="9 10">KA00071</strain>
    </source>
</reference>
<evidence type="ECO:0000256" key="5">
    <source>
        <dbReference type="ARBA" id="ARBA00022989"/>
    </source>
</evidence>
<evidence type="ECO:0000256" key="1">
    <source>
        <dbReference type="ARBA" id="ARBA00004651"/>
    </source>
</evidence>
<comment type="caution">
    <text evidence="9">The sequence shown here is derived from an EMBL/GenBank/DDBJ whole genome shotgun (WGS) entry which is preliminary data.</text>
</comment>
<sequence length="469" mass="51868">MFLKKICKEKKMVRNALAYVTRKTFKSVVILLIILSMTTLSLIGISIKEATNKAAESTFSNINNSFTMEINRRVNQGTARGSGNIRGEDIKKIAESGNIDSFVKRIGSVANLDGYDIVELKGNKNRRSPEVEERFKRAVMLTGVNESVKENKFISGAYKLIQGEHLNSNDKNKILIHKDLAEKNNLKIGDKIELKSNIYDADNEKKADETVEVEIKGLFDGHNKGGVSAAQELYENTLITDLHTAAKVYGNTEDTAVYQDATFFVKGNKNLDQVIKELGKLNINWQKYTLIKSSSNFPALQQSISGIYGIANKLFIGSVVFAGVVVSLLLFLWMNARKKEIAVFLSLGISKTKILVQLMFELIIITVPAYIGAYFLAKYTSVTLGNNILKKVTGDISKKIAKESRGAGLGGGAEVDGFNKTLTSLDINITSTAIIYVLIFMSIILLISLLLSSFNTLRKNPKELLIDIK</sequence>
<evidence type="ECO:0000256" key="7">
    <source>
        <dbReference type="SAM" id="Phobius"/>
    </source>
</evidence>
<evidence type="ECO:0000256" key="6">
    <source>
        <dbReference type="ARBA" id="ARBA00023136"/>
    </source>
</evidence>
<accession>A0ABR5TLK1</accession>
<evidence type="ECO:0000313" key="9">
    <source>
        <dbReference type="EMBL" id="KXB57835.1"/>
    </source>
</evidence>
<comment type="similarity">
    <text evidence="2">Belongs to the ABC-4 integral membrane protein family. LolC/E subfamily.</text>
</comment>
<keyword evidence="5 7" id="KW-1133">Transmembrane helix</keyword>
<evidence type="ECO:0000256" key="3">
    <source>
        <dbReference type="ARBA" id="ARBA00022475"/>
    </source>
</evidence>
<dbReference type="Proteomes" id="UP000070467">
    <property type="component" value="Unassembled WGS sequence"/>
</dbReference>
<evidence type="ECO:0000256" key="4">
    <source>
        <dbReference type="ARBA" id="ARBA00022692"/>
    </source>
</evidence>
<feature type="transmembrane region" description="Helical" evidence="7">
    <location>
        <begin position="314"/>
        <end position="333"/>
    </location>
</feature>
<protein>
    <submittedName>
        <fullName evidence="9">Efflux ABC transporter, permease protein</fullName>
    </submittedName>
</protein>
<dbReference type="InterPro" id="IPR003838">
    <property type="entry name" value="ABC3_permease_C"/>
</dbReference>
<comment type="subcellular location">
    <subcellularLocation>
        <location evidence="1">Cell membrane</location>
        <topology evidence="1">Multi-pass membrane protein</topology>
    </subcellularLocation>
</comment>
<dbReference type="InterPro" id="IPR051447">
    <property type="entry name" value="Lipoprotein-release_system"/>
</dbReference>
<evidence type="ECO:0000259" key="8">
    <source>
        <dbReference type="Pfam" id="PF02687"/>
    </source>
</evidence>
<feature type="transmembrane region" description="Helical" evidence="7">
    <location>
        <begin position="433"/>
        <end position="454"/>
    </location>
</feature>
<keyword evidence="4 7" id="KW-0812">Transmembrane</keyword>
<dbReference type="Pfam" id="PF02687">
    <property type="entry name" value="FtsX"/>
    <property type="match status" value="1"/>
</dbReference>
<dbReference type="PANTHER" id="PTHR30489">
    <property type="entry name" value="LIPOPROTEIN-RELEASING SYSTEM TRANSMEMBRANE PROTEIN LOLE"/>
    <property type="match status" value="1"/>
</dbReference>
<dbReference type="EMBL" id="LSDB01000031">
    <property type="protein sequence ID" value="KXB57835.1"/>
    <property type="molecule type" value="Genomic_DNA"/>
</dbReference>
<keyword evidence="10" id="KW-1185">Reference proteome</keyword>